<dbReference type="EMBL" id="NGIR01000018">
    <property type="protein sequence ID" value="OTU29117.1"/>
    <property type="molecule type" value="Genomic_DNA"/>
</dbReference>
<keyword evidence="3" id="KW-0804">Transcription</keyword>
<organism evidence="4 5">
    <name type="scientific">Acinetobacter pittii</name>
    <name type="common">Acinetobacter genomosp. 3</name>
    <dbReference type="NCBI Taxonomy" id="48296"/>
    <lineage>
        <taxon>Bacteria</taxon>
        <taxon>Pseudomonadati</taxon>
        <taxon>Pseudomonadota</taxon>
        <taxon>Gammaproteobacteria</taxon>
        <taxon>Moraxellales</taxon>
        <taxon>Moraxellaceae</taxon>
        <taxon>Acinetobacter</taxon>
        <taxon>Acinetobacter calcoaceticus/baumannii complex</taxon>
    </lineage>
</organism>
<accession>A0A0R0RQ59</accession>
<dbReference type="PANTHER" id="PTHR42756:SF1">
    <property type="entry name" value="TRANSCRIPTIONAL REPRESSOR OF EMRAB OPERON"/>
    <property type="match status" value="1"/>
</dbReference>
<dbReference type="GO" id="GO:0003677">
    <property type="term" value="F:DNA binding"/>
    <property type="evidence" value="ECO:0007669"/>
    <property type="project" value="UniProtKB-KW"/>
</dbReference>
<proteinExistence type="predicted"/>
<evidence type="ECO:0000313" key="5">
    <source>
        <dbReference type="Proteomes" id="UP000195162"/>
    </source>
</evidence>
<protein>
    <submittedName>
        <fullName evidence="4">Uncharacterized protein</fullName>
    </submittedName>
</protein>
<evidence type="ECO:0000313" key="4">
    <source>
        <dbReference type="EMBL" id="OTU29117.1"/>
    </source>
</evidence>
<gene>
    <name evidence="4" type="ORF">CAT59_05835</name>
</gene>
<evidence type="ECO:0000256" key="3">
    <source>
        <dbReference type="ARBA" id="ARBA00023163"/>
    </source>
</evidence>
<dbReference type="Gene3D" id="1.10.10.10">
    <property type="entry name" value="Winged helix-like DNA-binding domain superfamily/Winged helix DNA-binding domain"/>
    <property type="match status" value="1"/>
</dbReference>
<dbReference type="PROSITE" id="PS50995">
    <property type="entry name" value="HTH_MARR_2"/>
    <property type="match status" value="1"/>
</dbReference>
<evidence type="ECO:0000256" key="1">
    <source>
        <dbReference type="ARBA" id="ARBA00023015"/>
    </source>
</evidence>
<keyword evidence="2" id="KW-0238">DNA-binding</keyword>
<evidence type="ECO:0000256" key="2">
    <source>
        <dbReference type="ARBA" id="ARBA00023125"/>
    </source>
</evidence>
<dbReference type="SMART" id="SM00347">
    <property type="entry name" value="HTH_MARR"/>
    <property type="match status" value="1"/>
</dbReference>
<dbReference type="Pfam" id="PF01047">
    <property type="entry name" value="MarR"/>
    <property type="match status" value="1"/>
</dbReference>
<sequence>MSQNQNLGQYLDHLHALVASVLFPHMGKALNGEFSFSQLNTLFLLYKQGSCSIAEIAANAAISHNAASRMVDRLVQGEYVTRVEDRQDRRLKKVSLTLVGFNKLKELQIITTDVYNQVLSAVPFELQQQLEATLKQIEPYLPTITRFVANPSIEEVQA</sequence>
<name>A0A0R0RQ59_ACIPI</name>
<dbReference type="AlphaFoldDB" id="A0A0R0RQ59"/>
<dbReference type="RefSeq" id="WP_050675406.1">
    <property type="nucleotide sequence ID" value="NZ_CAYSYS010000016.1"/>
</dbReference>
<dbReference type="SUPFAM" id="SSF46785">
    <property type="entry name" value="Winged helix' DNA-binding domain"/>
    <property type="match status" value="1"/>
</dbReference>
<dbReference type="InterPro" id="IPR036388">
    <property type="entry name" value="WH-like_DNA-bd_sf"/>
</dbReference>
<dbReference type="PANTHER" id="PTHR42756">
    <property type="entry name" value="TRANSCRIPTIONAL REGULATOR, MARR"/>
    <property type="match status" value="1"/>
</dbReference>
<dbReference type="InterPro" id="IPR023187">
    <property type="entry name" value="Tscrpt_reg_MarR-type_CS"/>
</dbReference>
<keyword evidence="1" id="KW-0805">Transcription regulation</keyword>
<dbReference type="GO" id="GO:0003700">
    <property type="term" value="F:DNA-binding transcription factor activity"/>
    <property type="evidence" value="ECO:0007669"/>
    <property type="project" value="InterPro"/>
</dbReference>
<dbReference type="Proteomes" id="UP000195162">
    <property type="component" value="Unassembled WGS sequence"/>
</dbReference>
<dbReference type="InterPro" id="IPR036390">
    <property type="entry name" value="WH_DNA-bd_sf"/>
</dbReference>
<comment type="caution">
    <text evidence="4">The sequence shown here is derived from an EMBL/GenBank/DDBJ whole genome shotgun (WGS) entry which is preliminary data.</text>
</comment>
<dbReference type="PROSITE" id="PS01117">
    <property type="entry name" value="HTH_MARR_1"/>
    <property type="match status" value="1"/>
</dbReference>
<dbReference type="InterPro" id="IPR000835">
    <property type="entry name" value="HTH_MarR-typ"/>
</dbReference>
<reference evidence="4 5" key="1">
    <citation type="submission" date="2017-05" db="EMBL/GenBank/DDBJ databases">
        <authorList>
            <person name="Song R."/>
            <person name="Chenine A.L."/>
            <person name="Ruprecht R.M."/>
        </authorList>
    </citation>
    <scope>NUCLEOTIDE SEQUENCE [LARGE SCALE GENOMIC DNA]</scope>
    <source>
        <strain evidence="4 5">ARLG1955</strain>
    </source>
</reference>
<dbReference type="PRINTS" id="PR00598">
    <property type="entry name" value="HTHMARR"/>
</dbReference>